<evidence type="ECO:0000256" key="4">
    <source>
        <dbReference type="ARBA" id="ARBA00012438"/>
    </source>
</evidence>
<dbReference type="NCBIfam" id="NF041832">
    <property type="entry name" value="near_NosP_CTERM"/>
    <property type="match status" value="1"/>
</dbReference>
<feature type="transmembrane region" description="Helical" evidence="12">
    <location>
        <begin position="185"/>
        <end position="204"/>
    </location>
</feature>
<keyword evidence="8" id="KW-0418">Kinase</keyword>
<evidence type="ECO:0000259" key="13">
    <source>
        <dbReference type="PROSITE" id="PS50109"/>
    </source>
</evidence>
<feature type="transmembrane region" description="Helical" evidence="12">
    <location>
        <begin position="92"/>
        <end position="114"/>
    </location>
</feature>
<feature type="transmembrane region" description="Helical" evidence="12">
    <location>
        <begin position="225"/>
        <end position="248"/>
    </location>
</feature>
<dbReference type="SUPFAM" id="SSF52172">
    <property type="entry name" value="CheY-like"/>
    <property type="match status" value="1"/>
</dbReference>
<dbReference type="InterPro" id="IPR036097">
    <property type="entry name" value="HisK_dim/P_sf"/>
</dbReference>
<proteinExistence type="inferred from homology"/>
<gene>
    <name evidence="15" type="ORF">EAS61_19850</name>
</gene>
<dbReference type="FunFam" id="3.30.565.10:FF:000049">
    <property type="entry name" value="Two-component sensor histidine kinase"/>
    <property type="match status" value="1"/>
</dbReference>
<dbReference type="CDD" id="cd00082">
    <property type="entry name" value="HisKA"/>
    <property type="match status" value="1"/>
</dbReference>
<protein>
    <recommendedName>
        <fullName evidence="4">histidine kinase</fullName>
        <ecNumber evidence="4">2.7.13.3</ecNumber>
    </recommendedName>
</protein>
<feature type="domain" description="Response regulatory" evidence="14">
    <location>
        <begin position="1071"/>
        <end position="1186"/>
    </location>
</feature>
<dbReference type="InterPro" id="IPR035965">
    <property type="entry name" value="PAS-like_dom_sf"/>
</dbReference>
<keyword evidence="9 12" id="KW-1133">Transmembrane helix</keyword>
<dbReference type="Pfam" id="PF00072">
    <property type="entry name" value="Response_reg"/>
    <property type="match status" value="1"/>
</dbReference>
<feature type="transmembrane region" description="Helical" evidence="12">
    <location>
        <begin position="268"/>
        <end position="292"/>
    </location>
</feature>
<dbReference type="Proteomes" id="UP000290174">
    <property type="component" value="Unassembled WGS sequence"/>
</dbReference>
<evidence type="ECO:0000256" key="5">
    <source>
        <dbReference type="ARBA" id="ARBA00022553"/>
    </source>
</evidence>
<dbReference type="PROSITE" id="PS50109">
    <property type="entry name" value="HIS_KIN"/>
    <property type="match status" value="1"/>
</dbReference>
<feature type="transmembrane region" description="Helical" evidence="12">
    <location>
        <begin position="53"/>
        <end position="72"/>
    </location>
</feature>
<dbReference type="GO" id="GO:0000155">
    <property type="term" value="F:phosphorelay sensor kinase activity"/>
    <property type="evidence" value="ECO:0007669"/>
    <property type="project" value="InterPro"/>
</dbReference>
<dbReference type="InterPro" id="IPR036890">
    <property type="entry name" value="HATPase_C_sf"/>
</dbReference>
<dbReference type="SMART" id="SM00448">
    <property type="entry name" value="REC"/>
    <property type="match status" value="1"/>
</dbReference>
<dbReference type="AlphaFoldDB" id="A0A4Q0QK17"/>
<evidence type="ECO:0000256" key="2">
    <source>
        <dbReference type="ARBA" id="ARBA00004141"/>
    </source>
</evidence>
<dbReference type="Gene3D" id="3.30.565.10">
    <property type="entry name" value="Histidine kinase-like ATPase, C-terminal domain"/>
    <property type="match status" value="1"/>
</dbReference>
<accession>A0A4Q0QK17</accession>
<dbReference type="SMART" id="SM00387">
    <property type="entry name" value="HATPase_c"/>
    <property type="match status" value="1"/>
</dbReference>
<feature type="transmembrane region" description="Helical" evidence="12">
    <location>
        <begin position="20"/>
        <end position="41"/>
    </location>
</feature>
<dbReference type="Gene3D" id="3.40.50.2300">
    <property type="match status" value="1"/>
</dbReference>
<dbReference type="FunFam" id="1.20.1730.10:FF:000022">
    <property type="entry name" value="Sensor histidine kinase"/>
    <property type="match status" value="1"/>
</dbReference>
<dbReference type="SUPFAM" id="SSF47384">
    <property type="entry name" value="Homodimeric domain of signal transducing histidine kinase"/>
    <property type="match status" value="1"/>
</dbReference>
<dbReference type="InterPro" id="IPR003661">
    <property type="entry name" value="HisK_dim/P_dom"/>
</dbReference>
<feature type="transmembrane region" description="Helical" evidence="12">
    <location>
        <begin position="304"/>
        <end position="331"/>
    </location>
</feature>
<organism evidence="15 16">
    <name type="scientific">Bradyrhizobium zhanjiangense</name>
    <dbReference type="NCBI Taxonomy" id="1325107"/>
    <lineage>
        <taxon>Bacteria</taxon>
        <taxon>Pseudomonadati</taxon>
        <taxon>Pseudomonadota</taxon>
        <taxon>Alphaproteobacteria</taxon>
        <taxon>Hyphomicrobiales</taxon>
        <taxon>Nitrobacteraceae</taxon>
        <taxon>Bradyrhizobium</taxon>
    </lineage>
</organism>
<feature type="modified residue" description="4-aspartylphosphate" evidence="11">
    <location>
        <position position="1120"/>
    </location>
</feature>
<evidence type="ECO:0000256" key="10">
    <source>
        <dbReference type="ARBA" id="ARBA00023136"/>
    </source>
</evidence>
<dbReference type="PRINTS" id="PR00344">
    <property type="entry name" value="BCTRLSENSOR"/>
</dbReference>
<dbReference type="SUPFAM" id="SSF55785">
    <property type="entry name" value="PYP-like sensor domain (PAS domain)"/>
    <property type="match status" value="1"/>
</dbReference>
<dbReference type="PROSITE" id="PS50110">
    <property type="entry name" value="RESPONSE_REGULATORY"/>
    <property type="match status" value="1"/>
</dbReference>
<dbReference type="InterPro" id="IPR000014">
    <property type="entry name" value="PAS"/>
</dbReference>
<comment type="subcellular location">
    <subcellularLocation>
        <location evidence="2">Membrane</location>
        <topology evidence="2">Multi-pass membrane protein</topology>
    </subcellularLocation>
</comment>
<reference evidence="15 16" key="1">
    <citation type="submission" date="2018-11" db="EMBL/GenBank/DDBJ databases">
        <title>Bradyrhizobium sp. nov., isolated from effective nodules of peanut in China.</title>
        <authorList>
            <person name="Li Y."/>
        </authorList>
    </citation>
    <scope>NUCLEOTIDE SEQUENCE [LARGE SCALE GENOMIC DNA]</scope>
    <source>
        <strain evidence="15 16">CCBAU 51770</strain>
    </source>
</reference>
<evidence type="ECO:0000313" key="16">
    <source>
        <dbReference type="Proteomes" id="UP000290174"/>
    </source>
</evidence>
<evidence type="ECO:0000256" key="9">
    <source>
        <dbReference type="ARBA" id="ARBA00022989"/>
    </source>
</evidence>
<evidence type="ECO:0000256" key="1">
    <source>
        <dbReference type="ARBA" id="ARBA00000085"/>
    </source>
</evidence>
<evidence type="ECO:0000256" key="6">
    <source>
        <dbReference type="ARBA" id="ARBA00022679"/>
    </source>
</evidence>
<dbReference type="InterPro" id="IPR011006">
    <property type="entry name" value="CheY-like_superfamily"/>
</dbReference>
<dbReference type="PROSITE" id="PS50283">
    <property type="entry name" value="NA_SOLUT_SYMP_3"/>
    <property type="match status" value="1"/>
</dbReference>
<dbReference type="InterPro" id="IPR001789">
    <property type="entry name" value="Sig_transdc_resp-reg_receiver"/>
</dbReference>
<evidence type="ECO:0000256" key="3">
    <source>
        <dbReference type="ARBA" id="ARBA00006434"/>
    </source>
</evidence>
<dbReference type="SUPFAM" id="SSF55874">
    <property type="entry name" value="ATPase domain of HSP90 chaperone/DNA topoisomerase II/histidine kinase"/>
    <property type="match status" value="1"/>
</dbReference>
<evidence type="ECO:0000313" key="15">
    <source>
        <dbReference type="EMBL" id="RXG94434.1"/>
    </source>
</evidence>
<dbReference type="GO" id="GO:0005886">
    <property type="term" value="C:plasma membrane"/>
    <property type="evidence" value="ECO:0007669"/>
    <property type="project" value="TreeGrafter"/>
</dbReference>
<keyword evidence="7 12" id="KW-0812">Transmembrane</keyword>
<feature type="transmembrane region" description="Helical" evidence="12">
    <location>
        <begin position="436"/>
        <end position="457"/>
    </location>
</feature>
<feature type="transmembrane region" description="Helical" evidence="12">
    <location>
        <begin position="404"/>
        <end position="424"/>
    </location>
</feature>
<dbReference type="Pfam" id="PF12860">
    <property type="entry name" value="PAS_7"/>
    <property type="match status" value="1"/>
</dbReference>
<dbReference type="InterPro" id="IPR003594">
    <property type="entry name" value="HATPase_dom"/>
</dbReference>
<evidence type="ECO:0000256" key="12">
    <source>
        <dbReference type="SAM" id="Phobius"/>
    </source>
</evidence>
<comment type="catalytic activity">
    <reaction evidence="1">
        <text>ATP + protein L-histidine = ADP + protein N-phospho-L-histidine.</text>
        <dbReference type="EC" id="2.7.13.3"/>
    </reaction>
</comment>
<dbReference type="InterPro" id="IPR038377">
    <property type="entry name" value="Na/Glc_symporter_sf"/>
</dbReference>
<comment type="similarity">
    <text evidence="3">Belongs to the sodium:solute symporter (SSF) (TC 2.A.21) family.</text>
</comment>
<dbReference type="GO" id="GO:0022857">
    <property type="term" value="F:transmembrane transporter activity"/>
    <property type="evidence" value="ECO:0007669"/>
    <property type="project" value="InterPro"/>
</dbReference>
<dbReference type="InterPro" id="IPR004358">
    <property type="entry name" value="Sig_transdc_His_kin-like_C"/>
</dbReference>
<dbReference type="Pfam" id="PF02518">
    <property type="entry name" value="HATPase_c"/>
    <property type="match status" value="1"/>
</dbReference>
<dbReference type="CDD" id="cd00130">
    <property type="entry name" value="PAS"/>
    <property type="match status" value="1"/>
</dbReference>
<keyword evidence="5 11" id="KW-0597">Phosphoprotein</keyword>
<dbReference type="Gene3D" id="3.30.450.20">
    <property type="entry name" value="PAS domain"/>
    <property type="match status" value="1"/>
</dbReference>
<evidence type="ECO:0000256" key="7">
    <source>
        <dbReference type="ARBA" id="ARBA00022692"/>
    </source>
</evidence>
<keyword evidence="10 12" id="KW-0472">Membrane</keyword>
<dbReference type="EC" id="2.7.13.3" evidence="4"/>
<dbReference type="GO" id="GO:0009927">
    <property type="term" value="F:histidine phosphotransfer kinase activity"/>
    <property type="evidence" value="ECO:0007669"/>
    <property type="project" value="TreeGrafter"/>
</dbReference>
<sequence>MWPRSSPADQTVSGEDVLQAWFVLAVAAGYVTTLFLVAWWGDRRSAGGPLVSPNSWAAAISYCLTLAVYNTSWSFYGSVGRAATSGLDFATIYIGPTLVLLFGQRVLSKVIAIAKAQNVTSISDFIAARYGKSQVLAAFVTLASLLGVLPYIALQLKAVGKSFDYLILQPERAGGEALRFWQDSAFGVAASMALFAIVFGVRHVHASEHHRGLMLAIAFESVVKLLAFLIVALFVLFGLSGGPAALLSQFQSEPQLAGILSFDPTQPVWPATIIISAIAFLCLPQAFHVAVVENEAPSHTRTAAWLYPSYLALFSLLILPIAAAGLARFGAMMDPDTYVISLPIAADASTVSLIAFLGGLSAATGMVIMTSVALSTMLCNDVIMPLLLRSRVFGLRAQSRPMTSVLVTVRRLSILGILLLAYLMHRLVNQSYPLTVIGLLSFVAVAQFGPAFVGGLFWPRANKAGASIGIAIGFLIWAYALLLPSAAPLWPAIEEIVRHGPWQLAWLKPNALLGLEGIDPISHATLWSLGANLVCFLMVSALGRQSTVERNQAAAFADGVVRENTPRLSSRVVVRLDDLRALALRFVGPVRGAAAFDSYLAARIAGSGPRLDPSGFVDLDSIRFTENLLAGAIGAASARVVIAASLEGHSLSRRAAMAMLDEASEALRFNRSLLQSTLESVPQGICAFDADFNITAWNGRFIALLDLPPDFVRVGLPLADLIAFNVERGEYAASEFAALLVNRDVATQSWPYLYERKRPDGTVLEIVYDRVAEGGYVSTYTDVTERHRAAEALRRANEGLELRVRERTEALELAKADAEQANLGKTRFLAAASHDLLQPLNAARLFLSALDESLHASSRAGDADKERTLASSAITALRSTEHVLDRLLDISSYDARAVRAEVFDFPIADLFVQLNLEFSAMARERGLDLDVVDCRLAVRSDPHLLRRILQNLLSNALRYTPKGRILLGCRRRGDALRIEVWDTGVGIAASDQKRIFEEFQRLAPGSEKGLGLGLAIVDRVSRLLDHAIDVHSRPGHGSCFAVTVPLARGTGRPLQRNPASSAPVAAERPLTILCLDNDATILQGLTALLGAWGHRVLVAANAAEAMAAATASPPDIVLLDYHLDGGRSGLDFLDDLRQKSSGEVRALVVTGDRSEAVRKEARARGCEILSKPVKPAALRRFLGGEALSRQFGTKQEIP</sequence>
<dbReference type="PANTHER" id="PTHR43047">
    <property type="entry name" value="TWO-COMPONENT HISTIDINE PROTEIN KINASE"/>
    <property type="match status" value="1"/>
</dbReference>
<evidence type="ECO:0000259" key="14">
    <source>
        <dbReference type="PROSITE" id="PS50110"/>
    </source>
</evidence>
<feature type="transmembrane region" description="Helical" evidence="12">
    <location>
        <begin position="135"/>
        <end position="154"/>
    </location>
</feature>
<feature type="transmembrane region" description="Helical" evidence="12">
    <location>
        <begin position="464"/>
        <end position="482"/>
    </location>
</feature>
<dbReference type="Gene3D" id="1.20.1730.10">
    <property type="entry name" value="Sodium/glucose cotransporter"/>
    <property type="match status" value="1"/>
</dbReference>
<dbReference type="CDD" id="cd10322">
    <property type="entry name" value="SLC5sbd"/>
    <property type="match status" value="1"/>
</dbReference>
<dbReference type="EMBL" id="RKMK01000018">
    <property type="protein sequence ID" value="RXG94434.1"/>
    <property type="molecule type" value="Genomic_DNA"/>
</dbReference>
<feature type="transmembrane region" description="Helical" evidence="12">
    <location>
        <begin position="351"/>
        <end position="383"/>
    </location>
</feature>
<dbReference type="SMART" id="SM00388">
    <property type="entry name" value="HisKA"/>
    <property type="match status" value="1"/>
</dbReference>
<evidence type="ECO:0000256" key="11">
    <source>
        <dbReference type="PROSITE-ProRule" id="PRU00169"/>
    </source>
</evidence>
<dbReference type="InterPro" id="IPR005467">
    <property type="entry name" value="His_kinase_dom"/>
</dbReference>
<evidence type="ECO:0000256" key="8">
    <source>
        <dbReference type="ARBA" id="ARBA00022777"/>
    </source>
</evidence>
<comment type="caution">
    <text evidence="15">The sequence shown here is derived from an EMBL/GenBank/DDBJ whole genome shotgun (WGS) entry which is preliminary data.</text>
</comment>
<keyword evidence="6" id="KW-0808">Transferase</keyword>
<dbReference type="PANTHER" id="PTHR43047:SF9">
    <property type="entry name" value="HISTIDINE KINASE"/>
    <property type="match status" value="1"/>
</dbReference>
<dbReference type="CDD" id="cd00156">
    <property type="entry name" value="REC"/>
    <property type="match status" value="1"/>
</dbReference>
<feature type="domain" description="Histidine kinase" evidence="13">
    <location>
        <begin position="831"/>
        <end position="1048"/>
    </location>
</feature>
<name>A0A4Q0QK17_9BRAD</name>
<dbReference type="Pfam" id="PF00512">
    <property type="entry name" value="HisKA"/>
    <property type="match status" value="1"/>
</dbReference>
<dbReference type="InterPro" id="IPR001734">
    <property type="entry name" value="Na/solute_symporter"/>
</dbReference>
<dbReference type="Gene3D" id="1.10.287.130">
    <property type="match status" value="1"/>
</dbReference>